<dbReference type="Proteomes" id="UP000324222">
    <property type="component" value="Unassembled WGS sequence"/>
</dbReference>
<name>A0A5B7G4P2_PORTR</name>
<proteinExistence type="predicted"/>
<reference evidence="1 2" key="1">
    <citation type="submission" date="2019-05" db="EMBL/GenBank/DDBJ databases">
        <title>Another draft genome of Portunus trituberculatus and its Hox gene families provides insights of decapod evolution.</title>
        <authorList>
            <person name="Jeong J.-H."/>
            <person name="Song I."/>
            <person name="Kim S."/>
            <person name="Choi T."/>
            <person name="Kim D."/>
            <person name="Ryu S."/>
            <person name="Kim W."/>
        </authorList>
    </citation>
    <scope>NUCLEOTIDE SEQUENCE [LARGE SCALE GENOMIC DNA]</scope>
    <source>
        <tissue evidence="1">Muscle</tissue>
    </source>
</reference>
<keyword evidence="2" id="KW-1185">Reference proteome</keyword>
<dbReference type="AlphaFoldDB" id="A0A5B7G4P2"/>
<protein>
    <submittedName>
        <fullName evidence="1">Uncharacterized protein</fullName>
    </submittedName>
</protein>
<accession>A0A5B7G4P2</accession>
<dbReference type="EMBL" id="VSRR010010962">
    <property type="protein sequence ID" value="MPC52539.1"/>
    <property type="molecule type" value="Genomic_DNA"/>
</dbReference>
<comment type="caution">
    <text evidence="1">The sequence shown here is derived from an EMBL/GenBank/DDBJ whole genome shotgun (WGS) entry which is preliminary data.</text>
</comment>
<gene>
    <name evidence="1" type="ORF">E2C01_046410</name>
</gene>
<sequence length="80" mass="8568">MVLKGLTVSLHRAILSLTFKECRVRECRDQEIFLPWRRQVRVGGGLAGEERQVRVKSCPAATTVGPSIVTSSGGSVAGTG</sequence>
<evidence type="ECO:0000313" key="2">
    <source>
        <dbReference type="Proteomes" id="UP000324222"/>
    </source>
</evidence>
<evidence type="ECO:0000313" key="1">
    <source>
        <dbReference type="EMBL" id="MPC52539.1"/>
    </source>
</evidence>
<organism evidence="1 2">
    <name type="scientific">Portunus trituberculatus</name>
    <name type="common">Swimming crab</name>
    <name type="synonym">Neptunus trituberculatus</name>
    <dbReference type="NCBI Taxonomy" id="210409"/>
    <lineage>
        <taxon>Eukaryota</taxon>
        <taxon>Metazoa</taxon>
        <taxon>Ecdysozoa</taxon>
        <taxon>Arthropoda</taxon>
        <taxon>Crustacea</taxon>
        <taxon>Multicrustacea</taxon>
        <taxon>Malacostraca</taxon>
        <taxon>Eumalacostraca</taxon>
        <taxon>Eucarida</taxon>
        <taxon>Decapoda</taxon>
        <taxon>Pleocyemata</taxon>
        <taxon>Brachyura</taxon>
        <taxon>Eubrachyura</taxon>
        <taxon>Portunoidea</taxon>
        <taxon>Portunidae</taxon>
        <taxon>Portuninae</taxon>
        <taxon>Portunus</taxon>
    </lineage>
</organism>